<accession>A0A5C5XXL2</accession>
<evidence type="ECO:0000313" key="3">
    <source>
        <dbReference type="Proteomes" id="UP000318053"/>
    </source>
</evidence>
<sequence length="76" mass="8781">MSADWYYMSSGWFHKAKRVGPLTDQDLLERIDRGKIQPETLVQSHKTRKRWVPMSTVGPAMARWRKANPDADPPSV</sequence>
<name>A0A5C5XXL2_9BACT</name>
<organism evidence="2 3">
    <name type="scientific">Allorhodopirellula solitaria</name>
    <dbReference type="NCBI Taxonomy" id="2527987"/>
    <lineage>
        <taxon>Bacteria</taxon>
        <taxon>Pseudomonadati</taxon>
        <taxon>Planctomycetota</taxon>
        <taxon>Planctomycetia</taxon>
        <taxon>Pirellulales</taxon>
        <taxon>Pirellulaceae</taxon>
        <taxon>Allorhodopirellula</taxon>
    </lineage>
</organism>
<protein>
    <recommendedName>
        <fullName evidence="1">GYF domain-containing protein</fullName>
    </recommendedName>
</protein>
<gene>
    <name evidence="2" type="ORF">CA85_21390</name>
</gene>
<comment type="caution">
    <text evidence="2">The sequence shown here is derived from an EMBL/GenBank/DDBJ whole genome shotgun (WGS) entry which is preliminary data.</text>
</comment>
<dbReference type="Proteomes" id="UP000318053">
    <property type="component" value="Unassembled WGS sequence"/>
</dbReference>
<feature type="domain" description="GYF" evidence="1">
    <location>
        <begin position="5"/>
        <end position="57"/>
    </location>
</feature>
<keyword evidence="3" id="KW-1185">Reference proteome</keyword>
<dbReference type="AlphaFoldDB" id="A0A5C5XXL2"/>
<evidence type="ECO:0000313" key="2">
    <source>
        <dbReference type="EMBL" id="TWT67289.1"/>
    </source>
</evidence>
<dbReference type="Pfam" id="PF14237">
    <property type="entry name" value="GYF_2"/>
    <property type="match status" value="1"/>
</dbReference>
<proteinExistence type="predicted"/>
<reference evidence="2 3" key="1">
    <citation type="submission" date="2019-02" db="EMBL/GenBank/DDBJ databases">
        <title>Deep-cultivation of Planctomycetes and their phenomic and genomic characterization uncovers novel biology.</title>
        <authorList>
            <person name="Wiegand S."/>
            <person name="Jogler M."/>
            <person name="Boedeker C."/>
            <person name="Pinto D."/>
            <person name="Vollmers J."/>
            <person name="Rivas-Marin E."/>
            <person name="Kohn T."/>
            <person name="Peeters S.H."/>
            <person name="Heuer A."/>
            <person name="Rast P."/>
            <person name="Oberbeckmann S."/>
            <person name="Bunk B."/>
            <person name="Jeske O."/>
            <person name="Meyerdierks A."/>
            <person name="Storesund J.E."/>
            <person name="Kallscheuer N."/>
            <person name="Luecker S."/>
            <person name="Lage O.M."/>
            <person name="Pohl T."/>
            <person name="Merkel B.J."/>
            <person name="Hornburger P."/>
            <person name="Mueller R.-W."/>
            <person name="Bruemmer F."/>
            <person name="Labrenz M."/>
            <person name="Spormann A.M."/>
            <person name="Op Den Camp H."/>
            <person name="Overmann J."/>
            <person name="Amann R."/>
            <person name="Jetten M.S.M."/>
            <person name="Mascher T."/>
            <person name="Medema M.H."/>
            <person name="Devos D.P."/>
            <person name="Kaster A.-K."/>
            <person name="Ovreas L."/>
            <person name="Rohde M."/>
            <person name="Galperin M.Y."/>
            <person name="Jogler C."/>
        </authorList>
    </citation>
    <scope>NUCLEOTIDE SEQUENCE [LARGE SCALE GENOMIC DNA]</scope>
    <source>
        <strain evidence="2 3">CA85</strain>
    </source>
</reference>
<dbReference type="EMBL" id="SJPK01000004">
    <property type="protein sequence ID" value="TWT67289.1"/>
    <property type="molecule type" value="Genomic_DNA"/>
</dbReference>
<evidence type="ECO:0000259" key="1">
    <source>
        <dbReference type="Pfam" id="PF14237"/>
    </source>
</evidence>
<dbReference type="InterPro" id="IPR025640">
    <property type="entry name" value="GYF_2"/>
</dbReference>